<dbReference type="EC" id="3.1.3.16" evidence="4"/>
<organism evidence="6 7">
    <name type="scientific">Hexamita inflata</name>
    <dbReference type="NCBI Taxonomy" id="28002"/>
    <lineage>
        <taxon>Eukaryota</taxon>
        <taxon>Metamonada</taxon>
        <taxon>Diplomonadida</taxon>
        <taxon>Hexamitidae</taxon>
        <taxon>Hexamitinae</taxon>
        <taxon>Hexamita</taxon>
    </lineage>
</organism>
<sequence length="504" mass="57978">MGKNKNKAKQTDSEQSMQLPAQYANLPPEYQQQLMAQLNSVPTKQEIERRSRIYFANMKRANQQVSKADISQVQSWFGDNWFGELTKKVRETYIFSQDQTATVAIQRIIPVEQVIKILELGTKLLSNSLNVENIIVPGTPITELQSDLPKQYKDKLPADFGLQSLQQMKPVELQYNTPQIPKHPHLIIVGDTHGTFEVLENVFAKEGLPADDIVYLFNGDYVDRGSFSIEIFISLLVFKLLNNKCMYMLRGNHETASVSSMYSLQEEVKRKYPDHHEQIFQLFVKCFQALPIAARINDSYYVVHGGISGWPGFDIDMINTLNRFRDPESQQSSHYQSFDPLSDVLWSDPSEDLEKIRFNQTRGTAIQFGKTAIKAFLKSSKMQFLIRSHTCVPEGYQLMHDAHTMTLFSVPNYNEKNLGAYCVLYGLYDAEKQPNDLQRRSLKDCSAKALYEIEPAVPLCFIRQFNCSDHAKIINQPIIREMQERQMQAQQAQIFEMLRRQGAM</sequence>
<reference evidence="6 7" key="1">
    <citation type="submission" date="2024-07" db="EMBL/GenBank/DDBJ databases">
        <authorList>
            <person name="Akdeniz Z."/>
        </authorList>
    </citation>
    <scope>NUCLEOTIDE SEQUENCE [LARGE SCALE GENOMIC DNA]</scope>
</reference>
<dbReference type="PANTHER" id="PTHR45668">
    <property type="entry name" value="SERINE/THREONINE-PROTEIN PHOSPHATASE 5-RELATED"/>
    <property type="match status" value="1"/>
</dbReference>
<dbReference type="Proteomes" id="UP001642409">
    <property type="component" value="Unassembled WGS sequence"/>
</dbReference>
<dbReference type="InterPro" id="IPR004843">
    <property type="entry name" value="Calcineurin-like_PHP"/>
</dbReference>
<dbReference type="SUPFAM" id="SSF56300">
    <property type="entry name" value="Metallo-dependent phosphatases"/>
    <property type="match status" value="1"/>
</dbReference>
<keyword evidence="3" id="KW-0464">Manganese</keyword>
<comment type="catalytic activity">
    <reaction evidence="4">
        <text>O-phospho-L-threonyl-[protein] + H2O = L-threonyl-[protein] + phosphate</text>
        <dbReference type="Rhea" id="RHEA:47004"/>
        <dbReference type="Rhea" id="RHEA-COMP:11060"/>
        <dbReference type="Rhea" id="RHEA-COMP:11605"/>
        <dbReference type="ChEBI" id="CHEBI:15377"/>
        <dbReference type="ChEBI" id="CHEBI:30013"/>
        <dbReference type="ChEBI" id="CHEBI:43474"/>
        <dbReference type="ChEBI" id="CHEBI:61977"/>
        <dbReference type="EC" id="3.1.3.16"/>
    </reaction>
</comment>
<dbReference type="InterPro" id="IPR029052">
    <property type="entry name" value="Metallo-depent_PP-like"/>
</dbReference>
<evidence type="ECO:0000256" key="1">
    <source>
        <dbReference type="ARBA" id="ARBA00001936"/>
    </source>
</evidence>
<evidence type="ECO:0000259" key="5">
    <source>
        <dbReference type="PROSITE" id="PS00125"/>
    </source>
</evidence>
<dbReference type="EMBL" id="CAXDID020000021">
    <property type="protein sequence ID" value="CAL5987711.1"/>
    <property type="molecule type" value="Genomic_DNA"/>
</dbReference>
<accession>A0ABP1HBZ6</accession>
<evidence type="ECO:0000256" key="2">
    <source>
        <dbReference type="ARBA" id="ARBA00022723"/>
    </source>
</evidence>
<evidence type="ECO:0000256" key="3">
    <source>
        <dbReference type="ARBA" id="ARBA00023211"/>
    </source>
</evidence>
<dbReference type="PANTHER" id="PTHR45668:SF9">
    <property type="entry name" value="SERINE_THREONINE-PROTEIN PHOSPHATASE 7"/>
    <property type="match status" value="1"/>
</dbReference>
<dbReference type="PROSITE" id="PS00125">
    <property type="entry name" value="SER_THR_PHOSPHATASE"/>
    <property type="match status" value="1"/>
</dbReference>
<evidence type="ECO:0000313" key="7">
    <source>
        <dbReference type="Proteomes" id="UP001642409"/>
    </source>
</evidence>
<comment type="caution">
    <text evidence="6">The sequence shown here is derived from an EMBL/GenBank/DDBJ whole genome shotgun (WGS) entry which is preliminary data.</text>
</comment>
<dbReference type="InterPro" id="IPR006186">
    <property type="entry name" value="Ser/Thr-sp_prot-phosphatase"/>
</dbReference>
<comment type="cofactor">
    <cofactor evidence="1">
        <name>Mn(2+)</name>
        <dbReference type="ChEBI" id="CHEBI:29035"/>
    </cofactor>
</comment>
<proteinExistence type="inferred from homology"/>
<feature type="domain" description="Serine/threonine specific protein phosphatases" evidence="5">
    <location>
        <begin position="249"/>
        <end position="254"/>
    </location>
</feature>
<keyword evidence="7" id="KW-1185">Reference proteome</keyword>
<dbReference type="InterPro" id="IPR051134">
    <property type="entry name" value="PPP_phosphatase"/>
</dbReference>
<evidence type="ECO:0000256" key="4">
    <source>
        <dbReference type="RuleBase" id="RU004273"/>
    </source>
</evidence>
<dbReference type="PRINTS" id="PR00114">
    <property type="entry name" value="STPHPHTASE"/>
</dbReference>
<keyword evidence="2" id="KW-0479">Metal-binding</keyword>
<dbReference type="SMART" id="SM00156">
    <property type="entry name" value="PP2Ac"/>
    <property type="match status" value="1"/>
</dbReference>
<dbReference type="Pfam" id="PF00149">
    <property type="entry name" value="Metallophos"/>
    <property type="match status" value="1"/>
</dbReference>
<name>A0ABP1HBZ6_9EUKA</name>
<protein>
    <recommendedName>
        <fullName evidence="4">Serine/threonine-protein phosphatase</fullName>
        <ecNumber evidence="4">3.1.3.16</ecNumber>
    </recommendedName>
</protein>
<dbReference type="Gene3D" id="3.60.21.10">
    <property type="match status" value="1"/>
</dbReference>
<evidence type="ECO:0000313" key="6">
    <source>
        <dbReference type="EMBL" id="CAL5987711.1"/>
    </source>
</evidence>
<keyword evidence="4" id="KW-0378">Hydrolase</keyword>
<comment type="similarity">
    <text evidence="4">Belongs to the PPP phosphatase family.</text>
</comment>
<gene>
    <name evidence="6" type="ORF">HINF_LOCUS10029</name>
</gene>